<accession>A0A2K3PCV4</accession>
<evidence type="ECO:0000313" key="2">
    <source>
        <dbReference type="Proteomes" id="UP000236291"/>
    </source>
</evidence>
<dbReference type="EMBL" id="ASHM01005837">
    <property type="protein sequence ID" value="PNY13126.1"/>
    <property type="molecule type" value="Genomic_DNA"/>
</dbReference>
<name>A0A2K3PCV4_TRIPR</name>
<sequence>MGSLCGSSLMLNATQQLVDTTFTVKDALTINGHWNINFITSHLPPAKANQFHPCALVVGMVTKHSYMFCEIVFTQPRDCIFKNLANQVYGTRKED</sequence>
<evidence type="ECO:0000313" key="1">
    <source>
        <dbReference type="EMBL" id="PNY13126.1"/>
    </source>
</evidence>
<comment type="caution">
    <text evidence="1">The sequence shown here is derived from an EMBL/GenBank/DDBJ whole genome shotgun (WGS) entry which is preliminary data.</text>
</comment>
<dbReference type="Proteomes" id="UP000236291">
    <property type="component" value="Unassembled WGS sequence"/>
</dbReference>
<proteinExistence type="predicted"/>
<reference evidence="1 2" key="2">
    <citation type="journal article" date="2017" name="Front. Plant Sci.">
        <title>Gene Classification and Mining of Molecular Markers Useful in Red Clover (Trifolium pratense) Breeding.</title>
        <authorList>
            <person name="Istvanek J."/>
            <person name="Dluhosova J."/>
            <person name="Dluhos P."/>
            <person name="Patkova L."/>
            <person name="Nedelnik J."/>
            <person name="Repkova J."/>
        </authorList>
    </citation>
    <scope>NUCLEOTIDE SEQUENCE [LARGE SCALE GENOMIC DNA]</scope>
    <source>
        <strain evidence="2">cv. Tatra</strain>
        <tissue evidence="1">Young leaves</tissue>
    </source>
</reference>
<organism evidence="1 2">
    <name type="scientific">Trifolium pratense</name>
    <name type="common">Red clover</name>
    <dbReference type="NCBI Taxonomy" id="57577"/>
    <lineage>
        <taxon>Eukaryota</taxon>
        <taxon>Viridiplantae</taxon>
        <taxon>Streptophyta</taxon>
        <taxon>Embryophyta</taxon>
        <taxon>Tracheophyta</taxon>
        <taxon>Spermatophyta</taxon>
        <taxon>Magnoliopsida</taxon>
        <taxon>eudicotyledons</taxon>
        <taxon>Gunneridae</taxon>
        <taxon>Pentapetalae</taxon>
        <taxon>rosids</taxon>
        <taxon>fabids</taxon>
        <taxon>Fabales</taxon>
        <taxon>Fabaceae</taxon>
        <taxon>Papilionoideae</taxon>
        <taxon>50 kb inversion clade</taxon>
        <taxon>NPAAA clade</taxon>
        <taxon>Hologalegina</taxon>
        <taxon>IRL clade</taxon>
        <taxon>Trifolieae</taxon>
        <taxon>Trifolium</taxon>
    </lineage>
</organism>
<reference evidence="1 2" key="1">
    <citation type="journal article" date="2014" name="Am. J. Bot.">
        <title>Genome assembly and annotation for red clover (Trifolium pratense; Fabaceae).</title>
        <authorList>
            <person name="Istvanek J."/>
            <person name="Jaros M."/>
            <person name="Krenek A."/>
            <person name="Repkova J."/>
        </authorList>
    </citation>
    <scope>NUCLEOTIDE SEQUENCE [LARGE SCALE GENOMIC DNA]</scope>
    <source>
        <strain evidence="2">cv. Tatra</strain>
        <tissue evidence="1">Young leaves</tissue>
    </source>
</reference>
<gene>
    <name evidence="1" type="ORF">L195_g009774</name>
</gene>
<dbReference type="AlphaFoldDB" id="A0A2K3PCV4"/>
<protein>
    <submittedName>
        <fullName evidence="1">Uncharacterized protein</fullName>
    </submittedName>
</protein>